<feature type="region of interest" description="Disordered" evidence="2">
    <location>
        <begin position="418"/>
        <end position="441"/>
    </location>
</feature>
<dbReference type="InterPro" id="IPR021109">
    <property type="entry name" value="Peptidase_aspartic_dom_sf"/>
</dbReference>
<evidence type="ECO:0000313" key="3">
    <source>
        <dbReference type="EMBL" id="KAG9444759.1"/>
    </source>
</evidence>
<evidence type="ECO:0000313" key="4">
    <source>
        <dbReference type="Proteomes" id="UP000825729"/>
    </source>
</evidence>
<dbReference type="PANTHER" id="PTHR33067:SF31">
    <property type="entry name" value="RNA-DIRECTED DNA POLYMERASE"/>
    <property type="match status" value="1"/>
</dbReference>
<keyword evidence="4" id="KW-1185">Reference proteome</keyword>
<dbReference type="AlphaFoldDB" id="A0AAV7E939"/>
<protein>
    <recommendedName>
        <fullName evidence="5">Retrotransposon gag domain-containing protein</fullName>
    </recommendedName>
</protein>
<accession>A0AAV7E939</accession>
<dbReference type="Gene3D" id="3.10.10.10">
    <property type="entry name" value="HIV Type 1 Reverse Transcriptase, subunit A, domain 1"/>
    <property type="match status" value="1"/>
</dbReference>
<evidence type="ECO:0000256" key="2">
    <source>
        <dbReference type="SAM" id="MobiDB-lite"/>
    </source>
</evidence>
<evidence type="ECO:0000256" key="1">
    <source>
        <dbReference type="SAM" id="Coils"/>
    </source>
</evidence>
<proteinExistence type="predicted"/>
<evidence type="ECO:0008006" key="5">
    <source>
        <dbReference type="Google" id="ProtNLM"/>
    </source>
</evidence>
<dbReference type="Proteomes" id="UP000825729">
    <property type="component" value="Unassembled WGS sequence"/>
</dbReference>
<comment type="caution">
    <text evidence="3">The sequence shown here is derived from an EMBL/GenBank/DDBJ whole genome shotgun (WGS) entry which is preliminary data.</text>
</comment>
<feature type="compositionally biased region" description="Polar residues" evidence="2">
    <location>
        <begin position="59"/>
        <end position="68"/>
    </location>
</feature>
<feature type="region of interest" description="Disordered" evidence="2">
    <location>
        <begin position="1"/>
        <end position="68"/>
    </location>
</feature>
<dbReference type="EMBL" id="JAINDJ010000006">
    <property type="protein sequence ID" value="KAG9444759.1"/>
    <property type="molecule type" value="Genomic_DNA"/>
</dbReference>
<feature type="compositionally biased region" description="Polar residues" evidence="2">
    <location>
        <begin position="829"/>
        <end position="842"/>
    </location>
</feature>
<feature type="compositionally biased region" description="Basic and acidic residues" evidence="2">
    <location>
        <begin position="43"/>
        <end position="56"/>
    </location>
</feature>
<feature type="compositionally biased region" description="Basic and acidic residues" evidence="2">
    <location>
        <begin position="418"/>
        <end position="432"/>
    </location>
</feature>
<name>A0AAV7E939_ARIFI</name>
<feature type="coiled-coil region" evidence="1">
    <location>
        <begin position="653"/>
        <end position="720"/>
    </location>
</feature>
<dbReference type="PANTHER" id="PTHR33067">
    <property type="entry name" value="RNA-DIRECTED DNA POLYMERASE-RELATED"/>
    <property type="match status" value="1"/>
</dbReference>
<feature type="compositionally biased region" description="Basic and acidic residues" evidence="2">
    <location>
        <begin position="851"/>
        <end position="862"/>
    </location>
</feature>
<dbReference type="Gene3D" id="2.40.70.10">
    <property type="entry name" value="Acid Proteases"/>
    <property type="match status" value="1"/>
</dbReference>
<organism evidence="3 4">
    <name type="scientific">Aristolochia fimbriata</name>
    <name type="common">White veined hardy Dutchman's pipe vine</name>
    <dbReference type="NCBI Taxonomy" id="158543"/>
    <lineage>
        <taxon>Eukaryota</taxon>
        <taxon>Viridiplantae</taxon>
        <taxon>Streptophyta</taxon>
        <taxon>Embryophyta</taxon>
        <taxon>Tracheophyta</taxon>
        <taxon>Spermatophyta</taxon>
        <taxon>Magnoliopsida</taxon>
        <taxon>Magnoliidae</taxon>
        <taxon>Piperales</taxon>
        <taxon>Aristolochiaceae</taxon>
        <taxon>Aristolochia</taxon>
    </lineage>
</organism>
<sequence length="945" mass="107834">MTCSRVDTPQEIDPEPERALRQRLKENQNQSTPKEQEDMENLEGTHEEQRPRRTMEDYVTQSPNTNRTSIITPTVHANNLDFKPQLLVMLQTHYQFSGLANEDPNDHLERFLDLCATFKYNGVSDDAARLRLFKFTLAGRAKTWLNTLPAGSITTWEDLQETFLESSFARFLETFKTLKINFPLLEAVKQMPLYRKFLKEILSGKRKMEEQCTIVLNENCSAILKNELPTKLKDPGSFTIPCEIGSNKFVNALCDLGASVNLMSLSLCRYLKLREPQEIGITLQFADRSTKIPGVKEDVLVKIQDFIYPCDFIVLDMEVDKNLPIIHGRPFLATAGSIIDCKHENLTLTLNNDTISFNIKEAMKQPAIPHDDFCLSFDVIDYYIAEIEEEEMIGEEGGLVNSEEKEYEDPIMTREVDELEAESKEEGIKEQGDQGASKPELKPLPNNLKYVFLEENAKPVIISSCLTGFEEKMLIEVLSKHKKAIGWSLADIEGINPTICTHRILMEDNYKTSIQPLRSLNTSLQEVVKKEVIKLLDSGIIYPISDSAWLCTGYKVTLGLRDVYERPRGALPSNSKINPEEQDLQDLEDEEEPIEEVDQSIPFRSEEIVENPQPKETFESKESVCPYDLEDEEEPIEEIVAEVEEKFIPLLIFQLIEKELQALVAEEESMAEEDEFKEERPMAEIAMNVEEVEEKTQQAEISLEAEKETIVEELDEGEEEETISHIIELSHEKPLENWHCKGRKVTMNGFESNFPFNPGGMKLLVWLRTINLALHGRQPMAENRRRKLGLSYSTIHSSFLQKKRHQNTQVNSVQKSSAAATLFEQPSLEQNSEISGSGTHQGKSLGALNGQEEKSKTKKETAAIKGKYKSEIEEAIYGDSDFQLDPNLDHIFLRGLRIMTRKIRPIQVGVVEFYIFNLVDRVLKLAAEPVQLLKEISQVSQLRMT</sequence>
<keyword evidence="1" id="KW-0175">Coiled coil</keyword>
<feature type="region of interest" description="Disordered" evidence="2">
    <location>
        <begin position="829"/>
        <end position="862"/>
    </location>
</feature>
<gene>
    <name evidence="3" type="ORF">H6P81_016099</name>
</gene>
<dbReference type="CDD" id="cd00303">
    <property type="entry name" value="retropepsin_like"/>
    <property type="match status" value="1"/>
</dbReference>
<feature type="compositionally biased region" description="Basic and acidic residues" evidence="2">
    <location>
        <begin position="15"/>
        <end position="26"/>
    </location>
</feature>
<reference evidence="3 4" key="1">
    <citation type="submission" date="2021-07" db="EMBL/GenBank/DDBJ databases">
        <title>The Aristolochia fimbriata genome: insights into angiosperm evolution, floral development and chemical biosynthesis.</title>
        <authorList>
            <person name="Jiao Y."/>
        </authorList>
    </citation>
    <scope>NUCLEOTIDE SEQUENCE [LARGE SCALE GENOMIC DNA]</scope>
    <source>
        <strain evidence="3">IBCAS-2021</strain>
        <tissue evidence="3">Leaf</tissue>
    </source>
</reference>